<dbReference type="Pfam" id="PF03050">
    <property type="entry name" value="DDE_Tnp_IS66"/>
    <property type="match status" value="1"/>
</dbReference>
<reference evidence="3 4" key="1">
    <citation type="submission" date="2019-06" db="EMBL/GenBank/DDBJ databases">
        <title>A novel bacterium of genus Marinomonas, isolated from coastal sand.</title>
        <authorList>
            <person name="Huang H."/>
            <person name="Mo K."/>
            <person name="Hu Y."/>
        </authorList>
    </citation>
    <scope>NUCLEOTIDE SEQUENCE [LARGE SCALE GENOMIC DNA]</scope>
    <source>
        <strain evidence="3 4">HB171799</strain>
    </source>
</reference>
<evidence type="ECO:0000259" key="2">
    <source>
        <dbReference type="Pfam" id="PF13005"/>
    </source>
</evidence>
<feature type="non-terminal residue" evidence="3">
    <location>
        <position position="381"/>
    </location>
</feature>
<evidence type="ECO:0000313" key="4">
    <source>
        <dbReference type="Proteomes" id="UP000315901"/>
    </source>
</evidence>
<accession>A0A501W1G8</accession>
<dbReference type="PANTHER" id="PTHR33678:SF1">
    <property type="entry name" value="BLL1576 PROTEIN"/>
    <property type="match status" value="1"/>
</dbReference>
<dbReference type="EMBL" id="VFRR01000114">
    <property type="protein sequence ID" value="TPE43128.1"/>
    <property type="molecule type" value="Genomic_DNA"/>
</dbReference>
<organism evidence="3 4">
    <name type="scientific">Maribrevibacterium harenarium</name>
    <dbReference type="NCBI Taxonomy" id="2589817"/>
    <lineage>
        <taxon>Bacteria</taxon>
        <taxon>Pseudomonadati</taxon>
        <taxon>Pseudomonadota</taxon>
        <taxon>Gammaproteobacteria</taxon>
        <taxon>Oceanospirillales</taxon>
        <taxon>Oceanospirillaceae</taxon>
        <taxon>Maribrevibacterium</taxon>
    </lineage>
</organism>
<evidence type="ECO:0000259" key="1">
    <source>
        <dbReference type="Pfam" id="PF03050"/>
    </source>
</evidence>
<comment type="caution">
    <text evidence="3">The sequence shown here is derived from an EMBL/GenBank/DDBJ whole genome shotgun (WGS) entry which is preliminary data.</text>
</comment>
<keyword evidence="4" id="KW-1185">Reference proteome</keyword>
<dbReference type="Pfam" id="PF13005">
    <property type="entry name" value="zf-IS66"/>
    <property type="match status" value="1"/>
</dbReference>
<dbReference type="RefSeq" id="WP_140591942.1">
    <property type="nucleotide sequence ID" value="NZ_VFRR01000114.1"/>
</dbReference>
<feature type="domain" description="Transposase IS66 central" evidence="1">
    <location>
        <begin position="89"/>
        <end position="374"/>
    </location>
</feature>
<dbReference type="PANTHER" id="PTHR33678">
    <property type="entry name" value="BLL1576 PROTEIN"/>
    <property type="match status" value="1"/>
</dbReference>
<dbReference type="InterPro" id="IPR052344">
    <property type="entry name" value="Transposase-related"/>
</dbReference>
<feature type="domain" description="Transposase IS66 zinc-finger binding" evidence="2">
    <location>
        <begin position="25"/>
        <end position="69"/>
    </location>
</feature>
<dbReference type="NCBIfam" id="NF033517">
    <property type="entry name" value="transpos_IS66"/>
    <property type="match status" value="1"/>
</dbReference>
<sequence>MRVFQGRLPKDLPRETIFLDIADDDKVCDCCQGELHRIGEDTSERLDFVPAQLKVIETVRPKYACRACDQSGTSVTIKQQKPELSLIPKGIATPSLLSQIITGKFQYSLPLYRQESLFKQYGIELSRRTMSDWMQACSKALQPLYDRLQNILLEQPALHADETTLNVIHEDRSSCYMWVYCSGSDSPRSSSIPNIVLYDFKQTRAGACAKAFLGDYAGYLHVDGYAAYNQTKATLVGCWAHARRKLKESEHLQPKGKAGTATVGLAKIQKLYAIESQAKQLDTAEERYAFRQAHAPAALADYKAWLDKNSLKKRPPKDKLTLAINYSLNQWDNLARYIESADLSIDNNRAERAIKPFVIGRKNWLFANTANGAQSSAVLYS</sequence>
<protein>
    <submittedName>
        <fullName evidence="3">IS66 family transposase</fullName>
    </submittedName>
</protein>
<gene>
    <name evidence="3" type="ORF">FJM67_17330</name>
</gene>
<dbReference type="InterPro" id="IPR004291">
    <property type="entry name" value="Transposase_IS66_central"/>
</dbReference>
<dbReference type="AlphaFoldDB" id="A0A501W1G8"/>
<dbReference type="InterPro" id="IPR024474">
    <property type="entry name" value="Znf_dom_IS66"/>
</dbReference>
<dbReference type="Proteomes" id="UP000315901">
    <property type="component" value="Unassembled WGS sequence"/>
</dbReference>
<dbReference type="OrthoDB" id="9800877at2"/>
<evidence type="ECO:0000313" key="3">
    <source>
        <dbReference type="EMBL" id="TPE43128.1"/>
    </source>
</evidence>
<name>A0A501W1G8_9GAMM</name>
<proteinExistence type="predicted"/>